<dbReference type="PROSITE" id="PS51099">
    <property type="entry name" value="PTS_EIIB_TYPE_2"/>
    <property type="match status" value="1"/>
</dbReference>
<dbReference type="SUPFAM" id="SSF52794">
    <property type="entry name" value="PTS system IIB component-like"/>
    <property type="match status" value="1"/>
</dbReference>
<evidence type="ECO:0000256" key="1">
    <source>
        <dbReference type="ARBA" id="ARBA00022679"/>
    </source>
</evidence>
<gene>
    <name evidence="3" type="ORF">H9841_08015</name>
</gene>
<dbReference type="InterPro" id="IPR003501">
    <property type="entry name" value="PTS_EIIB_2/3"/>
</dbReference>
<keyword evidence="3" id="KW-0813">Transport</keyword>
<dbReference type="GO" id="GO:0008982">
    <property type="term" value="F:protein-N(PI)-phosphohistidine-sugar phosphotransferase activity"/>
    <property type="evidence" value="ECO:0007669"/>
    <property type="project" value="InterPro"/>
</dbReference>
<dbReference type="InterPro" id="IPR036095">
    <property type="entry name" value="PTS_EIIB-like_sf"/>
</dbReference>
<reference evidence="3" key="1">
    <citation type="journal article" date="2021" name="PeerJ">
        <title>Extensive microbial diversity within the chicken gut microbiome revealed by metagenomics and culture.</title>
        <authorList>
            <person name="Gilroy R."/>
            <person name="Ravi A."/>
            <person name="Getino M."/>
            <person name="Pursley I."/>
            <person name="Horton D.L."/>
            <person name="Alikhan N.F."/>
            <person name="Baker D."/>
            <person name="Gharbi K."/>
            <person name="Hall N."/>
            <person name="Watson M."/>
            <person name="Adriaenssens E.M."/>
            <person name="Foster-Nyarko E."/>
            <person name="Jarju S."/>
            <person name="Secka A."/>
            <person name="Antonio M."/>
            <person name="Oren A."/>
            <person name="Chaudhuri R.R."/>
            <person name="La Ragione R."/>
            <person name="Hildebrand F."/>
            <person name="Pallen M.J."/>
        </authorList>
    </citation>
    <scope>NUCLEOTIDE SEQUENCE</scope>
    <source>
        <strain evidence="3">ChiBcec16_6824</strain>
    </source>
</reference>
<dbReference type="Pfam" id="PF02302">
    <property type="entry name" value="PTS_IIB"/>
    <property type="match status" value="1"/>
</dbReference>
<accession>A0A9D2BZ51</accession>
<dbReference type="InterPro" id="IPR013011">
    <property type="entry name" value="PTS_EIIB_2"/>
</dbReference>
<feature type="domain" description="PTS EIIB type-2" evidence="2">
    <location>
        <begin position="7"/>
        <end position="101"/>
    </location>
</feature>
<reference evidence="3" key="2">
    <citation type="submission" date="2021-04" db="EMBL/GenBank/DDBJ databases">
        <authorList>
            <person name="Gilroy R."/>
        </authorList>
    </citation>
    <scope>NUCLEOTIDE SEQUENCE</scope>
    <source>
        <strain evidence="3">ChiBcec16_6824</strain>
    </source>
</reference>
<dbReference type="GO" id="GO:0009401">
    <property type="term" value="P:phosphoenolpyruvate-dependent sugar phosphotransferase system"/>
    <property type="evidence" value="ECO:0007669"/>
    <property type="project" value="InterPro"/>
</dbReference>
<keyword evidence="1" id="KW-0808">Transferase</keyword>
<evidence type="ECO:0000313" key="4">
    <source>
        <dbReference type="Proteomes" id="UP000823868"/>
    </source>
</evidence>
<proteinExistence type="predicted"/>
<evidence type="ECO:0000313" key="3">
    <source>
        <dbReference type="EMBL" id="HIY21829.1"/>
    </source>
</evidence>
<name>A0A9D2BZ51_9FIRM</name>
<organism evidence="3 4">
    <name type="scientific">Candidatus Flavonifractor merdigallinarum</name>
    <dbReference type="NCBI Taxonomy" id="2838589"/>
    <lineage>
        <taxon>Bacteria</taxon>
        <taxon>Bacillati</taxon>
        <taxon>Bacillota</taxon>
        <taxon>Clostridia</taxon>
        <taxon>Eubacteriales</taxon>
        <taxon>Oscillospiraceae</taxon>
        <taxon>Flavonifractor</taxon>
    </lineage>
</organism>
<sequence>MAALDNKKLLACCANGAGSSLMMEKAIDKVLKKYGVKPAELRHCPVSEGKSAARNYDVLFCARTFEKNFDDAKKAGTVVIPLRNVMSAAEIEKALQDAGLL</sequence>
<dbReference type="Gene3D" id="3.40.50.2300">
    <property type="match status" value="1"/>
</dbReference>
<dbReference type="Proteomes" id="UP000823868">
    <property type="component" value="Unassembled WGS sequence"/>
</dbReference>
<dbReference type="AlphaFoldDB" id="A0A9D2BZ51"/>
<keyword evidence="3" id="KW-0762">Sugar transport</keyword>
<evidence type="ECO:0000259" key="2">
    <source>
        <dbReference type="PROSITE" id="PS51099"/>
    </source>
</evidence>
<dbReference type="EMBL" id="DXDX01000143">
    <property type="protein sequence ID" value="HIY21829.1"/>
    <property type="molecule type" value="Genomic_DNA"/>
</dbReference>
<comment type="caution">
    <text evidence="3">The sequence shown here is derived from an EMBL/GenBank/DDBJ whole genome shotgun (WGS) entry which is preliminary data.</text>
</comment>
<protein>
    <submittedName>
        <fullName evidence="3">PTS sugar transporter subunit IIB</fullName>
    </submittedName>
</protein>
<dbReference type="CDD" id="cd05563">
    <property type="entry name" value="PTS_IIB_ascorbate"/>
    <property type="match status" value="1"/>
</dbReference>